<keyword evidence="2" id="KW-1185">Reference proteome</keyword>
<dbReference type="Proteomes" id="UP000198304">
    <property type="component" value="Unassembled WGS sequence"/>
</dbReference>
<evidence type="ECO:0000313" key="2">
    <source>
        <dbReference type="Proteomes" id="UP000198304"/>
    </source>
</evidence>
<proteinExistence type="predicted"/>
<evidence type="ECO:0000313" key="1">
    <source>
        <dbReference type="EMBL" id="SNT01642.1"/>
    </source>
</evidence>
<accession>A0A239J7K1</accession>
<gene>
    <name evidence="1" type="ORF">SAMN05446037_103353</name>
</gene>
<dbReference type="OrthoDB" id="2991654at2"/>
<dbReference type="EMBL" id="FZOJ01000033">
    <property type="protein sequence ID" value="SNT01642.1"/>
    <property type="molecule type" value="Genomic_DNA"/>
</dbReference>
<dbReference type="AlphaFoldDB" id="A0A239J7K1"/>
<organism evidence="1 2">
    <name type="scientific">Anaerovirgula multivorans</name>
    <dbReference type="NCBI Taxonomy" id="312168"/>
    <lineage>
        <taxon>Bacteria</taxon>
        <taxon>Bacillati</taxon>
        <taxon>Bacillota</taxon>
        <taxon>Clostridia</taxon>
        <taxon>Peptostreptococcales</taxon>
        <taxon>Natronincolaceae</taxon>
        <taxon>Anaerovirgula</taxon>
    </lineage>
</organism>
<dbReference type="RefSeq" id="WP_089284887.1">
    <property type="nucleotide sequence ID" value="NZ_FZOJ01000033.1"/>
</dbReference>
<protein>
    <submittedName>
        <fullName evidence="1">Uncharacterized protein</fullName>
    </submittedName>
</protein>
<sequence length="67" mass="7848">MKSTNEIDIIAQISDMKNIDYRNTLAIATLIELLIEKRVITRHEFARKANGLDNMSLEELKQLRTRF</sequence>
<reference evidence="2" key="1">
    <citation type="submission" date="2017-06" db="EMBL/GenBank/DDBJ databases">
        <authorList>
            <person name="Varghese N."/>
            <person name="Submissions S."/>
        </authorList>
    </citation>
    <scope>NUCLEOTIDE SEQUENCE [LARGE SCALE GENOMIC DNA]</scope>
    <source>
        <strain evidence="2">SCA</strain>
    </source>
</reference>
<name>A0A239J7K1_9FIRM</name>